<evidence type="ECO:0000259" key="9">
    <source>
        <dbReference type="Pfam" id="PF08511"/>
    </source>
</evidence>
<dbReference type="AlphaFoldDB" id="A0A819C5Q0"/>
<feature type="domain" description="COQ9 C-terminal" evidence="9">
    <location>
        <begin position="394"/>
        <end position="462"/>
    </location>
</feature>
<proteinExistence type="inferred from homology"/>
<keyword evidence="7 8" id="KW-0496">Mitochondrion</keyword>
<dbReference type="NCBIfam" id="TIGR02396">
    <property type="entry name" value="diverge_rpsU"/>
    <property type="match status" value="1"/>
</dbReference>
<comment type="similarity">
    <text evidence="3 8">Belongs to the COQ9 family.</text>
</comment>
<evidence type="ECO:0000313" key="10">
    <source>
        <dbReference type="EMBL" id="CAF3813337.1"/>
    </source>
</evidence>
<evidence type="ECO:0000256" key="1">
    <source>
        <dbReference type="ARBA" id="ARBA00004173"/>
    </source>
</evidence>
<dbReference type="PANTHER" id="PTHR21427:SF19">
    <property type="entry name" value="UBIQUINONE BIOSYNTHESIS PROTEIN COQ9, MITOCHONDRIAL"/>
    <property type="match status" value="1"/>
</dbReference>
<evidence type="ECO:0000256" key="5">
    <source>
        <dbReference type="ARBA" id="ARBA00022946"/>
    </source>
</evidence>
<comment type="caution">
    <text evidence="10">The sequence shown here is derived from an EMBL/GenBank/DDBJ whole genome shotgun (WGS) entry which is preliminary data.</text>
</comment>
<evidence type="ECO:0000256" key="6">
    <source>
        <dbReference type="ARBA" id="ARBA00023121"/>
    </source>
</evidence>
<dbReference type="Proteomes" id="UP000663836">
    <property type="component" value="Unassembled WGS sequence"/>
</dbReference>
<evidence type="ECO:0000256" key="7">
    <source>
        <dbReference type="ARBA" id="ARBA00023128"/>
    </source>
</evidence>
<organism evidence="10 11">
    <name type="scientific">Rotaria sordida</name>
    <dbReference type="NCBI Taxonomy" id="392033"/>
    <lineage>
        <taxon>Eukaryota</taxon>
        <taxon>Metazoa</taxon>
        <taxon>Spiralia</taxon>
        <taxon>Gnathifera</taxon>
        <taxon>Rotifera</taxon>
        <taxon>Eurotatoria</taxon>
        <taxon>Bdelloidea</taxon>
        <taxon>Philodinida</taxon>
        <taxon>Philodinidae</taxon>
        <taxon>Rotaria</taxon>
    </lineage>
</organism>
<keyword evidence="4 8" id="KW-0831">Ubiquinone biosynthesis</keyword>
<evidence type="ECO:0000313" key="11">
    <source>
        <dbReference type="Proteomes" id="UP000663836"/>
    </source>
</evidence>
<comment type="function">
    <text evidence="8">Membrane-associated protein that warps the membrane surface to access and bind aromatic isoprenes with high specificity, including ubiquinone (CoQ) isoprene intermediates and presents them directly to Coq7, therefore facilitating the Coq7-mediated hydroxylase step. Participates in the biosynthesis of coenzyme Q, also named ubiquinone, an essential lipid-soluble electron transporter for aerobic cellular respiration.</text>
</comment>
<evidence type="ECO:0000256" key="4">
    <source>
        <dbReference type="ARBA" id="ARBA00022688"/>
    </source>
</evidence>
<dbReference type="GO" id="GO:0008289">
    <property type="term" value="F:lipid binding"/>
    <property type="evidence" value="ECO:0007669"/>
    <property type="project" value="UniProtKB-UniRule"/>
</dbReference>
<evidence type="ECO:0000256" key="2">
    <source>
        <dbReference type="ARBA" id="ARBA00004749"/>
    </source>
</evidence>
<dbReference type="UniPathway" id="UPA00232"/>
<dbReference type="EMBL" id="CAJOBD010001573">
    <property type="protein sequence ID" value="CAF3813337.1"/>
    <property type="molecule type" value="Genomic_DNA"/>
</dbReference>
<dbReference type="Pfam" id="PF08511">
    <property type="entry name" value="COQ9"/>
    <property type="match status" value="1"/>
</dbReference>
<keyword evidence="6 8" id="KW-0446">Lipid-binding</keyword>
<reference evidence="10" key="1">
    <citation type="submission" date="2021-02" db="EMBL/GenBank/DDBJ databases">
        <authorList>
            <person name="Nowell W R."/>
        </authorList>
    </citation>
    <scope>NUCLEOTIDE SEQUENCE</scope>
</reference>
<evidence type="ECO:0000256" key="8">
    <source>
        <dbReference type="RuleBase" id="RU366063"/>
    </source>
</evidence>
<comment type="subcellular location">
    <subcellularLocation>
        <location evidence="1 8">Mitochondrion</location>
    </subcellularLocation>
</comment>
<evidence type="ECO:0000256" key="3">
    <source>
        <dbReference type="ARBA" id="ARBA00010766"/>
    </source>
</evidence>
<gene>
    <name evidence="10" type="ORF">JBS370_LOCUS16000</name>
</gene>
<accession>A0A819C5Q0</accession>
<dbReference type="GO" id="GO:0006744">
    <property type="term" value="P:ubiquinone biosynthetic process"/>
    <property type="evidence" value="ECO:0007669"/>
    <property type="project" value="UniProtKB-UniRule"/>
</dbReference>
<dbReference type="GO" id="GO:0005743">
    <property type="term" value="C:mitochondrial inner membrane"/>
    <property type="evidence" value="ECO:0007669"/>
    <property type="project" value="TreeGrafter"/>
</dbReference>
<dbReference type="InterPro" id="IPR013718">
    <property type="entry name" value="COQ9_C"/>
</dbReference>
<keyword evidence="5" id="KW-0809">Transit peptide</keyword>
<protein>
    <recommendedName>
        <fullName evidence="8">Ubiquinone biosynthesis protein</fullName>
    </recommendedName>
</protein>
<dbReference type="Gene3D" id="1.10.357.10">
    <property type="entry name" value="Tetracycline Repressor, domain 2"/>
    <property type="match status" value="1"/>
</dbReference>
<dbReference type="PANTHER" id="PTHR21427">
    <property type="entry name" value="UBIQUINONE BIOSYNTHESIS PROTEIN COQ9, MITOCHONDRIAL"/>
    <property type="match status" value="1"/>
</dbReference>
<dbReference type="InterPro" id="IPR012762">
    <property type="entry name" value="Ubiq_biosynth_COQ9"/>
</dbReference>
<comment type="pathway">
    <text evidence="2 8">Cofactor biosynthesis; ubiquinone biosynthesis.</text>
</comment>
<name>A0A819C5Q0_9BILA</name>
<sequence length="487" mass="56074">MQQLIYICSRKSPLCRVIDVNYKLLSVEENLLFNNVNNLIFKRYITTKNNSPKKINKVNVRTNLYKSSTVQQQIHTSNDLKGQQPSETIKHSTTITNNENIWSTRPSYDIHISPLRDNTSTTFISPFMKDGKNIYETKIYTIQDELDPFKTCTSQLDITPVQLAEAAVVSAFEQSTPNNIPLTSSSSTTTTETVFVPKIFSTNIYSDSFSIAVGFHSLIPLSLQNNKIKYETINHPKEDLFYIKDKSNTRQFSFFCLTFKIQNSKMYFCFNSDSNEILIQHKIEIRNHILHESLNYVHEKGWTMAAIHAGMKKCNQPKTAEGLFYNGYDLVEYFMRDSNAKMTAYMNELANKDHIEGIRLLIEGLKYRLKLVMPYADIWEQALSQKGLPPNTQRAWKSLLDLANQAWLGIDDISTDIKWYTKRISIATIYRSAEIYMLKDQSPNKIETMKFLERHLDDFETMSTTRNSVSQSLSDTAQVASGLFTVI</sequence>